<feature type="domain" description="FAD/NAD(P)-binding" evidence="5">
    <location>
        <begin position="5"/>
        <end position="289"/>
    </location>
</feature>
<evidence type="ECO:0000313" key="6">
    <source>
        <dbReference type="EMBL" id="MDR7328569.1"/>
    </source>
</evidence>
<dbReference type="InterPro" id="IPR023753">
    <property type="entry name" value="FAD/NAD-binding_dom"/>
</dbReference>
<evidence type="ECO:0000256" key="3">
    <source>
        <dbReference type="ARBA" id="ARBA00022827"/>
    </source>
</evidence>
<evidence type="ECO:0000256" key="1">
    <source>
        <dbReference type="ARBA" id="ARBA00001974"/>
    </source>
</evidence>
<dbReference type="Pfam" id="PF07992">
    <property type="entry name" value="Pyr_redox_2"/>
    <property type="match status" value="1"/>
</dbReference>
<evidence type="ECO:0000313" key="7">
    <source>
        <dbReference type="Proteomes" id="UP001180840"/>
    </source>
</evidence>
<comment type="cofactor">
    <cofactor evidence="1">
        <name>FAD</name>
        <dbReference type="ChEBI" id="CHEBI:57692"/>
    </cofactor>
</comment>
<comment type="caution">
    <text evidence="6">The sequence shown here is derived from an EMBL/GenBank/DDBJ whole genome shotgun (WGS) entry which is preliminary data.</text>
</comment>
<evidence type="ECO:0000259" key="5">
    <source>
        <dbReference type="Pfam" id="PF07992"/>
    </source>
</evidence>
<dbReference type="InterPro" id="IPR036188">
    <property type="entry name" value="FAD/NAD-bd_sf"/>
</dbReference>
<dbReference type="SUPFAM" id="SSF55424">
    <property type="entry name" value="FAD/NAD-linked reductases, dimerisation (C-terminal) domain"/>
    <property type="match status" value="1"/>
</dbReference>
<keyword evidence="2" id="KW-0285">Flavoprotein</keyword>
<gene>
    <name evidence="6" type="ORF">J2S39_000245</name>
</gene>
<dbReference type="Gene3D" id="3.50.50.60">
    <property type="entry name" value="FAD/NAD(P)-binding domain"/>
    <property type="match status" value="2"/>
</dbReference>
<proteinExistence type="predicted"/>
<dbReference type="PRINTS" id="PR00368">
    <property type="entry name" value="FADPNR"/>
</dbReference>
<dbReference type="PANTHER" id="PTHR43557:SF2">
    <property type="entry name" value="RIESKE DOMAIN-CONTAINING PROTEIN-RELATED"/>
    <property type="match status" value="1"/>
</dbReference>
<keyword evidence="3" id="KW-0274">FAD</keyword>
<sequence length="379" mass="39549">MAYDNIVIAGHGVAGLTAGDTLRRLGYQGRLTVIGEETHTTYSRPALSKAALAPGAEMDVNFLPEPTHGADALLGHTATGLDVANSTLTTSDGAVILYDGLVIATGAQARRFTDSPNELTLRSLDDAVRLKGRLTETSKVTVIGGGPLGMEVASGALNLGCETTLIHAGVPMSAHIGPFLSARLSEAAREAGLIIVDGFVSGVEETAAGMLATLADGRTFTSEIIITAAGDIPNDSWLADSGLLVDGRLVTDTRCRVHENIVACGDVAWIGGAGGPRRTPIWTAAVEQGKAAATALLRGDEAPELDFQNYFWTDQWGVNVKISGPIPRGLEPEIVKGSLTDRSFVAYWPEENAAAAYNMRTPIPKLHTIARGGATVPAS</sequence>
<dbReference type="EMBL" id="JAVDXZ010000001">
    <property type="protein sequence ID" value="MDR7328569.1"/>
    <property type="molecule type" value="Genomic_DNA"/>
</dbReference>
<protein>
    <submittedName>
        <fullName evidence="6">NADPH-dependent 2,4-dienoyl-CoA reductase/sulfur reductase-like enzyme</fullName>
    </submittedName>
</protein>
<evidence type="ECO:0000256" key="2">
    <source>
        <dbReference type="ARBA" id="ARBA00022630"/>
    </source>
</evidence>
<dbReference type="InterPro" id="IPR016156">
    <property type="entry name" value="FAD/NAD-linked_Rdtase_dimer_sf"/>
</dbReference>
<name>A0ABU1ZUG6_9CORY</name>
<dbReference type="InterPro" id="IPR050446">
    <property type="entry name" value="FAD-oxidoreductase/Apoptosis"/>
</dbReference>
<dbReference type="PANTHER" id="PTHR43557">
    <property type="entry name" value="APOPTOSIS-INDUCING FACTOR 1"/>
    <property type="match status" value="1"/>
</dbReference>
<keyword evidence="7" id="KW-1185">Reference proteome</keyword>
<evidence type="ECO:0000256" key="4">
    <source>
        <dbReference type="ARBA" id="ARBA00023002"/>
    </source>
</evidence>
<dbReference type="SUPFAM" id="SSF51905">
    <property type="entry name" value="FAD/NAD(P)-binding domain"/>
    <property type="match status" value="2"/>
</dbReference>
<dbReference type="Gene3D" id="3.30.390.30">
    <property type="match status" value="1"/>
</dbReference>
<reference evidence="6" key="1">
    <citation type="submission" date="2023-07" db="EMBL/GenBank/DDBJ databases">
        <title>Sequencing the genomes of 1000 actinobacteria strains.</title>
        <authorList>
            <person name="Klenk H.-P."/>
        </authorList>
    </citation>
    <scope>NUCLEOTIDE SEQUENCE</scope>
    <source>
        <strain evidence="6">DSM 107476</strain>
    </source>
</reference>
<dbReference type="RefSeq" id="WP_290197493.1">
    <property type="nucleotide sequence ID" value="NZ_CP047654.1"/>
</dbReference>
<accession>A0ABU1ZUG6</accession>
<dbReference type="PRINTS" id="PR00469">
    <property type="entry name" value="PNDRDTASEII"/>
</dbReference>
<dbReference type="Proteomes" id="UP001180840">
    <property type="component" value="Unassembled WGS sequence"/>
</dbReference>
<keyword evidence="4" id="KW-0560">Oxidoreductase</keyword>
<organism evidence="6 7">
    <name type="scientific">Corynebacterium guangdongense</name>
    <dbReference type="NCBI Taxonomy" id="1783348"/>
    <lineage>
        <taxon>Bacteria</taxon>
        <taxon>Bacillati</taxon>
        <taxon>Actinomycetota</taxon>
        <taxon>Actinomycetes</taxon>
        <taxon>Mycobacteriales</taxon>
        <taxon>Corynebacteriaceae</taxon>
        <taxon>Corynebacterium</taxon>
    </lineage>
</organism>